<name>A0ABU0LXC7_9HYPH</name>
<sequence length="434" mass="49997">MRYRRLPLTSIIVNPANDRHGELENETAAVAQLFATQEAHMRSLAKDIVAQGQIFEPPLVFPDQDKYVVADGNRRTTCLKLLRDPDRAPTVDLQEFFFKLRDKWPGDLPTHIECQIEEDRDRVDEILFRRHTGVQGGIGQSNWDDRMKKNFVIRTGKGKGISVADEVERTLAEVKMIPESKIPRSNMNRLLSSEAIRNKLGFSISDGSFQFIRDRDQSLLALSRVADDLARKKKTLDDIWDTKSKRKYMDELERDGILPTLPRNLDSTQTETQSPAKIQKHPEITARPTTWPHLIPEYDHGIIWVPKLHRHREIWDELQFRLVVDHHPNATAVLSRVLIEISLDNYISSKSVSGVTENDSLARKCEKVARHMNEGSLIDFKYMNEIIKIKNGEDIISISTLNRYVHSSNFDVSPRHIKMIWNTFSKFVVICLSV</sequence>
<dbReference type="Proteomes" id="UP001235094">
    <property type="component" value="Unassembled WGS sequence"/>
</dbReference>
<dbReference type="RefSeq" id="WP_306891888.1">
    <property type="nucleotide sequence ID" value="NZ_JAUSVR010000025.1"/>
</dbReference>
<dbReference type="Gene3D" id="3.90.1530.10">
    <property type="entry name" value="Conserved hypothetical protein from pyrococcus furiosus pfu- 392566-001, ParB domain"/>
    <property type="match status" value="1"/>
</dbReference>
<protein>
    <recommendedName>
        <fullName evidence="4">ParB/Sulfiredoxin domain-containing protein</fullName>
    </recommendedName>
</protein>
<gene>
    <name evidence="2" type="ORF">QOZ99_004171</name>
</gene>
<evidence type="ECO:0000313" key="3">
    <source>
        <dbReference type="Proteomes" id="UP001235094"/>
    </source>
</evidence>
<reference evidence="2 3" key="1">
    <citation type="submission" date="2023-07" db="EMBL/GenBank/DDBJ databases">
        <title>Genomic Encyclopedia of Type Strains, Phase IV (KMG-IV): sequencing the most valuable type-strain genomes for metagenomic binning, comparative biology and taxonomic classification.</title>
        <authorList>
            <person name="Goeker M."/>
        </authorList>
    </citation>
    <scope>NUCLEOTIDE SEQUENCE [LARGE SCALE GENOMIC DNA]</scope>
    <source>
        <strain evidence="2 3">DSM 15561</strain>
    </source>
</reference>
<proteinExistence type="predicted"/>
<dbReference type="SUPFAM" id="SSF110849">
    <property type="entry name" value="ParB/Sulfiredoxin"/>
    <property type="match status" value="1"/>
</dbReference>
<feature type="compositionally biased region" description="Polar residues" evidence="1">
    <location>
        <begin position="265"/>
        <end position="276"/>
    </location>
</feature>
<comment type="caution">
    <text evidence="2">The sequence shown here is derived from an EMBL/GenBank/DDBJ whole genome shotgun (WGS) entry which is preliminary data.</text>
</comment>
<feature type="region of interest" description="Disordered" evidence="1">
    <location>
        <begin position="259"/>
        <end position="278"/>
    </location>
</feature>
<evidence type="ECO:0000313" key="2">
    <source>
        <dbReference type="EMBL" id="MDQ0513253.1"/>
    </source>
</evidence>
<evidence type="ECO:0008006" key="4">
    <source>
        <dbReference type="Google" id="ProtNLM"/>
    </source>
</evidence>
<evidence type="ECO:0000256" key="1">
    <source>
        <dbReference type="SAM" id="MobiDB-lite"/>
    </source>
</evidence>
<accession>A0ABU0LXC7</accession>
<keyword evidence="3" id="KW-1185">Reference proteome</keyword>
<dbReference type="EMBL" id="JAUSVR010000025">
    <property type="protein sequence ID" value="MDQ0513253.1"/>
    <property type="molecule type" value="Genomic_DNA"/>
</dbReference>
<organism evidence="2 3">
    <name type="scientific">Ancylobacter amanitiformis</name>
    <dbReference type="NCBI Taxonomy" id="217069"/>
    <lineage>
        <taxon>Bacteria</taxon>
        <taxon>Pseudomonadati</taxon>
        <taxon>Pseudomonadota</taxon>
        <taxon>Alphaproteobacteria</taxon>
        <taxon>Hyphomicrobiales</taxon>
        <taxon>Xanthobacteraceae</taxon>
        <taxon>Ancylobacter</taxon>
    </lineage>
</organism>
<dbReference type="InterPro" id="IPR036086">
    <property type="entry name" value="ParB/Sulfiredoxin_sf"/>
</dbReference>